<dbReference type="EMBL" id="SOHH01000087">
    <property type="protein sequence ID" value="TFD74718.1"/>
    <property type="molecule type" value="Genomic_DNA"/>
</dbReference>
<dbReference type="OrthoDB" id="5045212at2"/>
<dbReference type="Proteomes" id="UP000298313">
    <property type="component" value="Unassembled WGS sequence"/>
</dbReference>
<name>A0A4R9B2R6_9MICO</name>
<comment type="caution">
    <text evidence="1">The sequence shown here is derived from an EMBL/GenBank/DDBJ whole genome shotgun (WGS) entry which is preliminary data.</text>
</comment>
<protein>
    <submittedName>
        <fullName evidence="1">Uncharacterized protein</fullName>
    </submittedName>
</protein>
<keyword evidence="2" id="KW-1185">Reference proteome</keyword>
<dbReference type="RefSeq" id="WP_134524361.1">
    <property type="nucleotide sequence ID" value="NZ_SOHH01000087.1"/>
</dbReference>
<sequence>MLAYQGAMICEGCADRLRSTIGDAADLCAHIRSMVDPLKAQVFDREKLSGGKLSHSPAPVSVDLLDAGTDVYDILSWWASYFGDPTVYRPLPVSLSPEEVHAAVKWPADFLLFRFEQVCNDSWVVMFSRKVIDWPEQPEGPDETEGWTIWKALLRFPLERPAHWAVKPCPACGVRTVRVTPPRRGNDPTLYVCRSCTWFPPFVERELWTQYFEGTFW</sequence>
<accession>A0A4R9B2R6</accession>
<organism evidence="1 2">
    <name type="scientific">Cryobacterium fucosi</name>
    <dbReference type="NCBI Taxonomy" id="1259157"/>
    <lineage>
        <taxon>Bacteria</taxon>
        <taxon>Bacillati</taxon>
        <taxon>Actinomycetota</taxon>
        <taxon>Actinomycetes</taxon>
        <taxon>Micrococcales</taxon>
        <taxon>Microbacteriaceae</taxon>
        <taxon>Cryobacterium</taxon>
    </lineage>
</organism>
<evidence type="ECO:0000313" key="2">
    <source>
        <dbReference type="Proteomes" id="UP000298313"/>
    </source>
</evidence>
<evidence type="ECO:0000313" key="1">
    <source>
        <dbReference type="EMBL" id="TFD74718.1"/>
    </source>
</evidence>
<proteinExistence type="predicted"/>
<reference evidence="1 2" key="1">
    <citation type="submission" date="2019-03" db="EMBL/GenBank/DDBJ databases">
        <title>Genomics of glacier-inhabiting Cryobacterium strains.</title>
        <authorList>
            <person name="Liu Q."/>
            <person name="Xin Y.-H."/>
        </authorList>
    </citation>
    <scope>NUCLEOTIDE SEQUENCE [LARGE SCALE GENOMIC DNA]</scope>
    <source>
        <strain evidence="1 2">Hh4</strain>
    </source>
</reference>
<dbReference type="AlphaFoldDB" id="A0A4R9B2R6"/>
<gene>
    <name evidence="1" type="ORF">E3T48_12390</name>
</gene>